<comment type="similarity">
    <text evidence="2">Belongs to the SPT6 family.</text>
</comment>
<dbReference type="FunFam" id="1.10.10.2740:FF:000002">
    <property type="entry name" value="Transcription elongation factor Spt6"/>
    <property type="match status" value="1"/>
</dbReference>
<dbReference type="Gene3D" id="2.40.50.140">
    <property type="entry name" value="Nucleic acid-binding proteins"/>
    <property type="match status" value="1"/>
</dbReference>
<evidence type="ECO:0000256" key="2">
    <source>
        <dbReference type="ARBA" id="ARBA00009253"/>
    </source>
</evidence>
<dbReference type="AlphaFoldDB" id="E9H3N7"/>
<feature type="domain" description="Tex-like central region" evidence="9">
    <location>
        <begin position="314"/>
        <end position="486"/>
    </location>
</feature>
<dbReference type="InterPro" id="IPR028231">
    <property type="entry name" value="Spt6_YqgF"/>
</dbReference>
<evidence type="ECO:0000313" key="10">
    <source>
        <dbReference type="EMBL" id="EFX73665.1"/>
    </source>
</evidence>
<dbReference type="SUPFAM" id="SSF53098">
    <property type="entry name" value="Ribonuclease H-like"/>
    <property type="match status" value="1"/>
</dbReference>
<dbReference type="Pfam" id="PF14641">
    <property type="entry name" value="HTH_44"/>
    <property type="match status" value="1"/>
</dbReference>
<feature type="domain" description="Helix-turn-helix DNA-binding" evidence="8">
    <location>
        <begin position="82"/>
        <end position="176"/>
    </location>
</feature>
<dbReference type="GO" id="GO:0008023">
    <property type="term" value="C:transcription elongation factor complex"/>
    <property type="evidence" value="ECO:0000318"/>
    <property type="project" value="GO_Central"/>
</dbReference>
<dbReference type="GO" id="GO:0003677">
    <property type="term" value="F:DNA binding"/>
    <property type="evidence" value="ECO:0007669"/>
    <property type="project" value="InterPro"/>
</dbReference>
<sequence length="1029" mass="118602">MWDKLFVDYLGEKTGEFIKKFFVTLETKSYLQSNPGPSTPRIESTTASELEVGHFTDFDEKIRKTDMPERMQLRNIPITSVGSDELDLEADWIYKHAFSKSSISNQGPKTVEKIRNALELIRNQHLEVIFIAFYRKEYVLPELSVYDLWKVYKFDEKWTQLQTRKNNMMRLFKKTQKYQSEKLTQNLTKSVPENVRVLKDEDIDTLRMVQSIEELSDVYNHFTLYHANDEPALLEEYRRNEREEAKERRSSAARRRLNDLGEDLRDPDDVDDDFYSLCARAGLDCMIKKYGLSPEQLAENMRDNYQRHEVEQTSREPLDVALEYVSPKFPNAAEVLKAANYMLAVQIAKEPLVRQCVRESFFERARIDVIPTTKGWKEIDENHNLYPIKFLKDKPVRYLVDDQFLRLMVAEQDKLLTIVFPTKIEGAKTASYVDEIKALFTRDESSKLVQEWNVQRNEIIDLALSKFVFPSLVKELKAKLLNESQEFVKRACCHQLYNWLKVAPYKVNFDDKEDWDTKDGFRVLGLSYGADEGALCCLINVDGECSNQIRLINILKGKNADKEKDGTGKEKDRTGKEKDRTGKEKDRTGKEKDGTGKEKNLKMLKNFISSEKPHAIAVSAKSREAITLVEYLRAMISELVKDENWPTINVELVDNSLAKVFAKSTQAESEFPQRPLLLREAISIARQLQDPLVEYSQLFNADEDILELEFHSMQNQLSKEELLEEINLEFVNQINESGVDINRAIKYPRTAHLLQFICGLGPRKADDLIKTLKLNNKRLENRSQLKTACHMGVNVFTNCAGFIKIDTHLSGDAGRLPAESQVEVLDGSRVHPEIYDWARRFAVAALEYHGEKDVDPWGAVKKILEAPERLIGLDVDALAADLERQGFGNKRNTLYDIRSELNHLYKDGRSSYRPPSDEDIFNMVTKETSQTFFIGKMVLATVTGFQRRKPKREELRRANPNRNEATDLWQCPFCLQNDFSDLAEVWNHLDAGSCSGQAIGVRIRLENGLSGYLPVKCLSDSEVTNPEER</sequence>
<dbReference type="GO" id="GO:0006368">
    <property type="term" value="P:transcription elongation by RNA polymerase II"/>
    <property type="evidence" value="ECO:0000318"/>
    <property type="project" value="GO_Central"/>
</dbReference>
<dbReference type="InterPro" id="IPR032706">
    <property type="entry name" value="Spt6_HHH"/>
</dbReference>
<dbReference type="Pfam" id="PF22706">
    <property type="entry name" value="Tex_central_region"/>
    <property type="match status" value="1"/>
</dbReference>
<comment type="subcellular location">
    <subcellularLocation>
        <location evidence="1">Nucleus</location>
    </subcellularLocation>
</comment>
<dbReference type="PANTHER" id="PTHR10145:SF6">
    <property type="entry name" value="TRANSCRIPTION ELONGATION FACTOR SPT6"/>
    <property type="match status" value="1"/>
</dbReference>
<evidence type="ECO:0000256" key="1">
    <source>
        <dbReference type="ARBA" id="ARBA00004123"/>
    </source>
</evidence>
<dbReference type="STRING" id="6669.E9H3N7"/>
<dbReference type="InterPro" id="IPR012340">
    <property type="entry name" value="NA-bd_OB-fold"/>
</dbReference>
<evidence type="ECO:0000259" key="9">
    <source>
        <dbReference type="Pfam" id="PF22706"/>
    </source>
</evidence>
<dbReference type="EMBL" id="GL732589">
    <property type="protein sequence ID" value="EFX73665.1"/>
    <property type="molecule type" value="Genomic_DNA"/>
</dbReference>
<evidence type="ECO:0000313" key="11">
    <source>
        <dbReference type="Proteomes" id="UP000000305"/>
    </source>
</evidence>
<dbReference type="Gene3D" id="1.10.10.650">
    <property type="entry name" value="RuvA domain 2-like"/>
    <property type="match status" value="1"/>
</dbReference>
<dbReference type="PANTHER" id="PTHR10145">
    <property type="entry name" value="TRANSCRIPTION ELONGATION FACTOR SPT6"/>
    <property type="match status" value="1"/>
</dbReference>
<dbReference type="InterPro" id="IPR017072">
    <property type="entry name" value="TF_Spt6"/>
</dbReference>
<accession>E9H3N7</accession>
<dbReference type="InterPro" id="IPR012337">
    <property type="entry name" value="RNaseH-like_sf"/>
</dbReference>
<dbReference type="Proteomes" id="UP000000305">
    <property type="component" value="Unassembled WGS sequence"/>
</dbReference>
<protein>
    <recommendedName>
        <fullName evidence="12">S1 motif domain-containing protein</fullName>
    </recommendedName>
</protein>
<name>E9H3N7_DAPPU</name>
<evidence type="ECO:0000259" key="6">
    <source>
        <dbReference type="Pfam" id="PF14635"/>
    </source>
</evidence>
<dbReference type="KEGG" id="dpx:DAPPUDRAFT_57945"/>
<reference evidence="10 11" key="1">
    <citation type="journal article" date="2011" name="Science">
        <title>The ecoresponsive genome of Daphnia pulex.</title>
        <authorList>
            <person name="Colbourne J.K."/>
            <person name="Pfrender M.E."/>
            <person name="Gilbert D."/>
            <person name="Thomas W.K."/>
            <person name="Tucker A."/>
            <person name="Oakley T.H."/>
            <person name="Tokishita S."/>
            <person name="Aerts A."/>
            <person name="Arnold G.J."/>
            <person name="Basu M.K."/>
            <person name="Bauer D.J."/>
            <person name="Caceres C.E."/>
            <person name="Carmel L."/>
            <person name="Casola C."/>
            <person name="Choi J.H."/>
            <person name="Detter J.C."/>
            <person name="Dong Q."/>
            <person name="Dusheyko S."/>
            <person name="Eads B.D."/>
            <person name="Frohlich T."/>
            <person name="Geiler-Samerotte K.A."/>
            <person name="Gerlach D."/>
            <person name="Hatcher P."/>
            <person name="Jogdeo S."/>
            <person name="Krijgsveld J."/>
            <person name="Kriventseva E.V."/>
            <person name="Kultz D."/>
            <person name="Laforsch C."/>
            <person name="Lindquist E."/>
            <person name="Lopez J."/>
            <person name="Manak J.R."/>
            <person name="Muller J."/>
            <person name="Pangilinan J."/>
            <person name="Patwardhan R.P."/>
            <person name="Pitluck S."/>
            <person name="Pritham E.J."/>
            <person name="Rechtsteiner A."/>
            <person name="Rho M."/>
            <person name="Rogozin I.B."/>
            <person name="Sakarya O."/>
            <person name="Salamov A."/>
            <person name="Schaack S."/>
            <person name="Shapiro H."/>
            <person name="Shiga Y."/>
            <person name="Skalitzky C."/>
            <person name="Smith Z."/>
            <person name="Souvorov A."/>
            <person name="Sung W."/>
            <person name="Tang Z."/>
            <person name="Tsuchiya D."/>
            <person name="Tu H."/>
            <person name="Vos H."/>
            <person name="Wang M."/>
            <person name="Wolf Y.I."/>
            <person name="Yamagata H."/>
            <person name="Yamada T."/>
            <person name="Ye Y."/>
            <person name="Shaw J.R."/>
            <person name="Andrews J."/>
            <person name="Crease T.J."/>
            <person name="Tang H."/>
            <person name="Lucas S.M."/>
            <person name="Robertson H.M."/>
            <person name="Bork P."/>
            <person name="Koonin E.V."/>
            <person name="Zdobnov E.M."/>
            <person name="Grigoriev I.V."/>
            <person name="Lynch M."/>
            <person name="Boore J.L."/>
        </authorList>
    </citation>
    <scope>NUCLEOTIDE SEQUENCE [LARGE SCALE GENOMIC DNA]</scope>
</reference>
<evidence type="ECO:0000256" key="3">
    <source>
        <dbReference type="ARBA" id="ARBA00023163"/>
    </source>
</evidence>
<dbReference type="FunFam" id="1.10.3500.10:FF:000006">
    <property type="entry name" value="Transcription elongation factor spt6"/>
    <property type="match status" value="1"/>
</dbReference>
<dbReference type="OMA" id="LYHANDE"/>
<dbReference type="Gene3D" id="1.10.3500.10">
    <property type="entry name" value="Tex N-terminal region-like"/>
    <property type="match status" value="1"/>
</dbReference>
<feature type="domain" description="Transcription elongation factor Spt6 YqgF" evidence="7">
    <location>
        <begin position="520"/>
        <end position="698"/>
    </location>
</feature>
<dbReference type="Gene3D" id="1.10.10.2740">
    <property type="entry name" value="Spt6, Death-like domain"/>
    <property type="match status" value="1"/>
</dbReference>
<dbReference type="FunFam" id="1.10.150.850:FF:000004">
    <property type="entry name" value="Transcription elongation factor SPT6"/>
    <property type="match status" value="1"/>
</dbReference>
<dbReference type="OrthoDB" id="343921at2759"/>
<evidence type="ECO:0000256" key="4">
    <source>
        <dbReference type="ARBA" id="ARBA00023242"/>
    </source>
</evidence>
<evidence type="ECO:0000259" key="8">
    <source>
        <dbReference type="Pfam" id="PF14641"/>
    </source>
</evidence>
<dbReference type="Pfam" id="PF14635">
    <property type="entry name" value="HHH_7"/>
    <property type="match status" value="1"/>
</dbReference>
<evidence type="ECO:0008006" key="12">
    <source>
        <dbReference type="Google" id="ProtNLM"/>
    </source>
</evidence>
<evidence type="ECO:0000259" key="7">
    <source>
        <dbReference type="Pfam" id="PF14639"/>
    </source>
</evidence>
<dbReference type="InterPro" id="IPR055179">
    <property type="entry name" value="Tex-like_central_region"/>
</dbReference>
<dbReference type="InParanoid" id="E9H3N7"/>
<proteinExistence type="inferred from homology"/>
<dbReference type="InterPro" id="IPR042066">
    <property type="entry name" value="Spt6_death-like"/>
</dbReference>
<keyword evidence="11" id="KW-1185">Reference proteome</keyword>
<dbReference type="InterPro" id="IPR010994">
    <property type="entry name" value="RuvA_2-like"/>
</dbReference>
<dbReference type="GO" id="GO:0042393">
    <property type="term" value="F:histone binding"/>
    <property type="evidence" value="ECO:0000318"/>
    <property type="project" value="GO_Central"/>
</dbReference>
<dbReference type="GO" id="GO:0034728">
    <property type="term" value="P:nucleosome organization"/>
    <property type="evidence" value="ECO:0000318"/>
    <property type="project" value="GO_Central"/>
</dbReference>
<dbReference type="eggNOG" id="KOG1856">
    <property type="taxonomic scope" value="Eukaryota"/>
</dbReference>
<keyword evidence="4" id="KW-0539">Nucleus</keyword>
<dbReference type="GO" id="GO:0140673">
    <property type="term" value="P:transcription elongation-coupled chromatin remodeling"/>
    <property type="evidence" value="ECO:0007669"/>
    <property type="project" value="InterPro"/>
</dbReference>
<dbReference type="Gene3D" id="1.10.150.850">
    <property type="entry name" value="Spt6, helix-hairpin-helix domain"/>
    <property type="match status" value="1"/>
</dbReference>
<organism evidence="10 11">
    <name type="scientific">Daphnia pulex</name>
    <name type="common">Water flea</name>
    <dbReference type="NCBI Taxonomy" id="6669"/>
    <lineage>
        <taxon>Eukaryota</taxon>
        <taxon>Metazoa</taxon>
        <taxon>Ecdysozoa</taxon>
        <taxon>Arthropoda</taxon>
        <taxon>Crustacea</taxon>
        <taxon>Branchiopoda</taxon>
        <taxon>Diplostraca</taxon>
        <taxon>Cladocera</taxon>
        <taxon>Anomopoda</taxon>
        <taxon>Daphniidae</taxon>
        <taxon>Daphnia</taxon>
    </lineage>
</organism>
<dbReference type="PhylomeDB" id="E9H3N7"/>
<dbReference type="GO" id="GO:0031491">
    <property type="term" value="F:nucleosome binding"/>
    <property type="evidence" value="ECO:0000318"/>
    <property type="project" value="GO_Central"/>
</dbReference>
<keyword evidence="3" id="KW-0804">Transcription</keyword>
<dbReference type="InterPro" id="IPR023319">
    <property type="entry name" value="Tex-like_HTH_dom_sf"/>
</dbReference>
<evidence type="ECO:0000256" key="5">
    <source>
        <dbReference type="SAM" id="MobiDB-lite"/>
    </source>
</evidence>
<dbReference type="Pfam" id="PF14639">
    <property type="entry name" value="YqgF"/>
    <property type="match status" value="1"/>
</dbReference>
<feature type="non-terminal residue" evidence="10">
    <location>
        <position position="1"/>
    </location>
</feature>
<dbReference type="InterPro" id="IPR023323">
    <property type="entry name" value="Tex-like_dom_sf"/>
</dbReference>
<dbReference type="InterPro" id="IPR028088">
    <property type="entry name" value="Spt6_HTH_DNA-bd_dom"/>
</dbReference>
<feature type="domain" description="Transcription elongation factor Spt6 helix-hairpin-helix motif" evidence="6">
    <location>
        <begin position="703"/>
        <end position="806"/>
    </location>
</feature>
<feature type="region of interest" description="Disordered" evidence="5">
    <location>
        <begin position="561"/>
        <end position="596"/>
    </location>
</feature>
<dbReference type="SUPFAM" id="SSF47781">
    <property type="entry name" value="RuvA domain 2-like"/>
    <property type="match status" value="1"/>
</dbReference>
<dbReference type="HOGENOM" id="CLU_001680_1_0_1"/>
<dbReference type="SUPFAM" id="SSF158832">
    <property type="entry name" value="Tex N-terminal region-like"/>
    <property type="match status" value="1"/>
</dbReference>
<dbReference type="FunFam" id="1.10.10.650:FF:000002">
    <property type="entry name" value="Transcription elongation factor spt6"/>
    <property type="match status" value="1"/>
</dbReference>
<gene>
    <name evidence="10" type="ORF">DAPPUDRAFT_57945</name>
</gene>